<organism evidence="2 3">
    <name type="scientific">Bacteroides ovatus (strain ATCC 8483 / DSM 1896 / JCM 5824 / BCRC 10623 / CCUG 4943 / NCTC 11153)</name>
    <dbReference type="NCBI Taxonomy" id="411476"/>
    <lineage>
        <taxon>Bacteria</taxon>
        <taxon>Pseudomonadati</taxon>
        <taxon>Bacteroidota</taxon>
        <taxon>Bacteroidia</taxon>
        <taxon>Bacteroidales</taxon>
        <taxon>Bacteroidaceae</taxon>
        <taxon>Bacteroides</taxon>
    </lineage>
</organism>
<accession>A0AAN3D9M9</accession>
<evidence type="ECO:0000256" key="1">
    <source>
        <dbReference type="SAM" id="Phobius"/>
    </source>
</evidence>
<comment type="caution">
    <text evidence="2">The sequence shown here is derived from an EMBL/GenBank/DDBJ whole genome shotgun (WGS) entry which is preliminary data.</text>
</comment>
<evidence type="ECO:0000313" key="3">
    <source>
        <dbReference type="Proteomes" id="UP000005475"/>
    </source>
</evidence>
<reference evidence="2 3" key="1">
    <citation type="submission" date="2007-03" db="EMBL/GenBank/DDBJ databases">
        <authorList>
            <person name="Fulton L."/>
            <person name="Clifton S."/>
            <person name="Fulton B."/>
            <person name="Xu J."/>
            <person name="Minx P."/>
            <person name="Pepin K.H."/>
            <person name="Johnson M."/>
            <person name="Thiruvilangam P."/>
            <person name="Bhonagiri V."/>
            <person name="Nash W.E."/>
            <person name="Mardis E.R."/>
            <person name="Wilson R.K."/>
        </authorList>
    </citation>
    <scope>NUCLEOTIDE SEQUENCE [LARGE SCALE GENOMIC DNA]</scope>
    <source>
        <strain evidence="3">ATCC 8483 / DSM 1896 / JCM 5824 / BCRC 10623 / CCUG 4943 / NCTC 11153</strain>
    </source>
</reference>
<reference evidence="3" key="2">
    <citation type="submission" date="2007-04" db="EMBL/GenBank/DDBJ databases">
        <title>Draft genome sequence of Bacteroides ovatus (ATCC 8483).</title>
        <authorList>
            <person name="Sudarsanam P."/>
            <person name="Ley R."/>
            <person name="Guruge J."/>
            <person name="Turnbaugh P.J."/>
            <person name="Mahowald M."/>
            <person name="Liep D."/>
            <person name="Gordon J."/>
        </authorList>
    </citation>
    <scope>NUCLEOTIDE SEQUENCE [LARGE SCALE GENOMIC DNA]</scope>
    <source>
        <strain evidence="3">ATCC 8483 / DSM 1896 / JCM 5824 / BCRC 10623 / CCUG 4943 / NCTC 11153</strain>
    </source>
</reference>
<evidence type="ECO:0000313" key="2">
    <source>
        <dbReference type="EMBL" id="EDO13386.1"/>
    </source>
</evidence>
<protein>
    <submittedName>
        <fullName evidence="2">Uncharacterized protein</fullName>
    </submittedName>
</protein>
<dbReference type="EMBL" id="AAXF02000039">
    <property type="protein sequence ID" value="EDO13386.1"/>
    <property type="molecule type" value="Genomic_DNA"/>
</dbReference>
<sequence>MDTFPSWANTPEGNKIIAADKMVKFLKIRLFRSFLLNKNVNFVIFIVDNVLMYKILSTSIQPKDWAILWLFFFDFNYYVFSISSFLLN</sequence>
<dbReference type="Proteomes" id="UP000005475">
    <property type="component" value="Unassembled WGS sequence"/>
</dbReference>
<keyword evidence="1" id="KW-0472">Membrane</keyword>
<feature type="transmembrane region" description="Helical" evidence="1">
    <location>
        <begin position="65"/>
        <end position="87"/>
    </location>
</feature>
<feature type="transmembrane region" description="Helical" evidence="1">
    <location>
        <begin position="34"/>
        <end position="53"/>
    </location>
</feature>
<name>A0AAN3D9M9_BACO1</name>
<keyword evidence="1" id="KW-1133">Transmembrane helix</keyword>
<dbReference type="AlphaFoldDB" id="A0AAN3D9M9"/>
<gene>
    <name evidence="2" type="ORF">BACOVA_00920</name>
</gene>
<proteinExistence type="predicted"/>
<keyword evidence="1" id="KW-0812">Transmembrane</keyword>